<accession>A0ACD3ZPF2</accession>
<keyword evidence="2" id="KW-1185">Reference proteome</keyword>
<gene>
    <name evidence="1" type="ORF">LCI18_013932</name>
</gene>
<dbReference type="Proteomes" id="UP000830768">
    <property type="component" value="Chromosome 12"/>
</dbReference>
<protein>
    <submittedName>
        <fullName evidence="1">Uncharacterized protein</fullName>
    </submittedName>
</protein>
<proteinExistence type="predicted"/>
<organism evidence="1 2">
    <name type="scientific">Fusarium solani subsp. cucurbitae</name>
    <name type="common">Neocosmosporum cucurbitae</name>
    <dbReference type="NCBI Taxonomy" id="2747967"/>
    <lineage>
        <taxon>Eukaryota</taxon>
        <taxon>Fungi</taxon>
        <taxon>Dikarya</taxon>
        <taxon>Ascomycota</taxon>
        <taxon>Pezizomycotina</taxon>
        <taxon>Sordariomycetes</taxon>
        <taxon>Hypocreomycetidae</taxon>
        <taxon>Hypocreales</taxon>
        <taxon>Nectriaceae</taxon>
        <taxon>Fusarium</taxon>
        <taxon>Fusarium solani species complex</taxon>
    </lineage>
</organism>
<sequence>MSTARTSRRMGIAQACAICYQKKIRCDLASGKTCCTNCSLYNTECRPRFRKRKRASGYQDQDPENGHSRRQSQSQASEPMQLSPVVSPSQPEAYTDHPRNESLLDTAANAENISTAVPEVTQPGPGVTHQASHRTPSEETSETTPTGRIHDGRAVYFESIQGRNVESTKAYPQEQGISPSDMVVLQTSQAFDLPPRAIKSCYIDNFFKYCYPWVPVVEPAWLQETPRQKPSLLLLQAVLLAGSRVTTPNNLEASSQLYSRAKSLFFSNYERNPVILIITCLLLQWWNPAGPERICMDNSHFWMRTGVGIAMEIGLHRENSTGRDAAYRRRLWWSLVEESSVSFLTARDFSRKARNHPTLSVNYAAICRIFGDIGESCRRKQMTPAKITQLKNELYVWVRELPLELRLFYPQAEYGLNAYCSEARQLHVVYFVAIILLFHQSPSPSPVSAGSLLAASFVAAIFDEFIIRDEIKLLGPAIHKFFLLIAGVTLLSASRIPALQSDALGDFDMVKRALQQFAERYPSSLATIHTLETLESAQDRSSESVEHLVPLQPEVHSLFQEFGPGLCRQWHLLEGSPHVYGTAATRGGDPQQPGRRRQGTESMSVPSGAMVPCSQEPAATGGFPLTGDSFDLDSGAGTEGLELFWAWTNLPDPTSWILKDTPFDLGEDTGFL</sequence>
<evidence type="ECO:0000313" key="2">
    <source>
        <dbReference type="Proteomes" id="UP000830768"/>
    </source>
</evidence>
<reference evidence="1" key="1">
    <citation type="submission" date="2021-11" db="EMBL/GenBank/DDBJ databases">
        <title>Fusarium solani-melongenae Genome sequencing and assembly.</title>
        <authorList>
            <person name="Xie S."/>
            <person name="Huang L."/>
            <person name="Zhang X."/>
        </authorList>
    </citation>
    <scope>NUCLEOTIDE SEQUENCE</scope>
    <source>
        <strain evidence="1">CRI 24-3</strain>
    </source>
</reference>
<evidence type="ECO:0000313" key="1">
    <source>
        <dbReference type="EMBL" id="UPL02998.1"/>
    </source>
</evidence>
<name>A0ACD3ZPF2_FUSSC</name>
<dbReference type="EMBL" id="CP090040">
    <property type="protein sequence ID" value="UPL02998.1"/>
    <property type="molecule type" value="Genomic_DNA"/>
</dbReference>